<evidence type="ECO:0000259" key="3">
    <source>
        <dbReference type="Pfam" id="PF09242"/>
    </source>
</evidence>
<reference evidence="5" key="1">
    <citation type="submission" date="2021-06" db="EMBL/GenBank/DDBJ databases">
        <title>Elioraea tepida, sp. nov., a moderately thermophilic aerobic anoxygenic phototrophic bacterium isolated from an alkaline siliceous hot spring mat community in Yellowstone National Park, WY, USA.</title>
        <authorList>
            <person name="Saini M.K."/>
            <person name="Yoshida S."/>
            <person name="Sebastian A."/>
            <person name="Hirose S."/>
            <person name="Hara E."/>
            <person name="Tamaki H."/>
            <person name="Soulier N.T."/>
            <person name="Albert I."/>
            <person name="Hanada S."/>
            <person name="Bryant D.A."/>
            <person name="Tank M."/>
        </authorList>
    </citation>
    <scope>NUCLEOTIDE SEQUENCE</scope>
    <source>
        <strain evidence="5">MS-P2</strain>
    </source>
</reference>
<dbReference type="Pfam" id="PF09242">
    <property type="entry name" value="FCSD-flav_bind"/>
    <property type="match status" value="1"/>
</dbReference>
<evidence type="ECO:0000313" key="5">
    <source>
        <dbReference type="EMBL" id="QXM24418.1"/>
    </source>
</evidence>
<name>A0A975U284_9PROT</name>
<accession>A0A975U284</accession>
<organism evidence="5 6">
    <name type="scientific">Elioraea tepida</name>
    <dbReference type="NCBI Taxonomy" id="2843330"/>
    <lineage>
        <taxon>Bacteria</taxon>
        <taxon>Pseudomonadati</taxon>
        <taxon>Pseudomonadota</taxon>
        <taxon>Alphaproteobacteria</taxon>
        <taxon>Acetobacterales</taxon>
        <taxon>Elioraeaceae</taxon>
        <taxon>Elioraea</taxon>
    </lineage>
</organism>
<feature type="chain" id="PRO_5037386434" evidence="1">
    <location>
        <begin position="28"/>
        <end position="429"/>
    </location>
</feature>
<dbReference type="KEGG" id="elio:KO353_14415"/>
<dbReference type="InterPro" id="IPR015323">
    <property type="entry name" value="FlavoCytC_S_DH_flav-bd"/>
</dbReference>
<dbReference type="GO" id="GO:0050660">
    <property type="term" value="F:flavin adenine dinucleotide binding"/>
    <property type="evidence" value="ECO:0007669"/>
    <property type="project" value="InterPro"/>
</dbReference>
<dbReference type="RefSeq" id="WP_218285475.1">
    <property type="nucleotide sequence ID" value="NZ_CP076448.1"/>
</dbReference>
<keyword evidence="1" id="KW-0732">Signal</keyword>
<evidence type="ECO:0000313" key="6">
    <source>
        <dbReference type="Proteomes" id="UP000694001"/>
    </source>
</evidence>
<gene>
    <name evidence="5" type="ORF">KO353_14415</name>
</gene>
<proteinExistence type="predicted"/>
<dbReference type="InterPro" id="IPR023753">
    <property type="entry name" value="FAD/NAD-binding_dom"/>
</dbReference>
<dbReference type="EMBL" id="CP076448">
    <property type="protein sequence ID" value="QXM24418.1"/>
    <property type="molecule type" value="Genomic_DNA"/>
</dbReference>
<evidence type="ECO:0000259" key="4">
    <source>
        <dbReference type="Pfam" id="PF21706"/>
    </source>
</evidence>
<keyword evidence="6" id="KW-1185">Reference proteome</keyword>
<feature type="domain" description="Sulfide dehydrogenase [flavocytochrome c] flavoprotein chain central" evidence="4">
    <location>
        <begin position="165"/>
        <end position="279"/>
    </location>
</feature>
<dbReference type="InterPro" id="IPR049386">
    <property type="entry name" value="FCSD_central"/>
</dbReference>
<feature type="domain" description="FAD/NAD(P)-binding" evidence="2">
    <location>
        <begin position="32"/>
        <end position="144"/>
    </location>
</feature>
<dbReference type="PROSITE" id="PS51318">
    <property type="entry name" value="TAT"/>
    <property type="match status" value="1"/>
</dbReference>
<dbReference type="InterPro" id="IPR052541">
    <property type="entry name" value="SQRD"/>
</dbReference>
<evidence type="ECO:0000256" key="1">
    <source>
        <dbReference type="SAM" id="SignalP"/>
    </source>
</evidence>
<dbReference type="Pfam" id="PF21706">
    <property type="entry name" value="FCSD_central"/>
    <property type="match status" value="1"/>
</dbReference>
<dbReference type="AlphaFoldDB" id="A0A975U284"/>
<dbReference type="Proteomes" id="UP000694001">
    <property type="component" value="Chromosome"/>
</dbReference>
<feature type="domain" description="Flavocytochrome c sulphide dehydrogenase flavin-binding" evidence="3">
    <location>
        <begin position="354"/>
        <end position="428"/>
    </location>
</feature>
<sequence length="429" mass="46060">MPISRRRLIAAAPLAAGLAVAPSVVRAQAPGRVVIIGGGFGGASAARFARDRFPHLDVTLIEQSRSFTTCPYGNLVLAGRRDIGSITFGYERLAARGVRLVHQRAVAIDPQRKQVRLADGVDVPYDRLVVSPGIDLRWGAIEGYDEAASARMPHCWVPGLQPVTALAEQLRAMPQGGTFVMAIPDNPFRCPPGPYERISMVAEYLKRHNPRAKIIALDAKNGFSKQPLFQDAWAELYPGMIEWRGASNDGRVMAVNPATMECVTEFGDRVKGDVVNVIPPQMAARIARDAGLAAQSGWCPIKPATFESAQVPDIWVLGDASIAAPMPKSGFAANTQAKHAIACIAASLAGQAPPPAVYFNTCYSHVGEDYGISIVGVYRGGTQLTEVEGSGGISPRNSALEGERRAEHRRLEALYADGWYDAITGEMFG</sequence>
<dbReference type="InterPro" id="IPR006311">
    <property type="entry name" value="TAT_signal"/>
</dbReference>
<dbReference type="Pfam" id="PF07992">
    <property type="entry name" value="Pyr_redox_2"/>
    <property type="match status" value="1"/>
</dbReference>
<dbReference type="PANTHER" id="PTHR43755">
    <property type="match status" value="1"/>
</dbReference>
<feature type="signal peptide" evidence="1">
    <location>
        <begin position="1"/>
        <end position="27"/>
    </location>
</feature>
<protein>
    <submittedName>
        <fullName evidence="5">NAD(P)/FAD-dependent oxidoreductase</fullName>
    </submittedName>
</protein>
<evidence type="ECO:0000259" key="2">
    <source>
        <dbReference type="Pfam" id="PF07992"/>
    </source>
</evidence>
<dbReference type="PANTHER" id="PTHR43755:SF1">
    <property type="entry name" value="FAD-DEPENDENT PYRIDINE NUCLEOTIDE-DISULPHIDE OXIDOREDUCTASE"/>
    <property type="match status" value="1"/>
</dbReference>
<dbReference type="GO" id="GO:0016491">
    <property type="term" value="F:oxidoreductase activity"/>
    <property type="evidence" value="ECO:0007669"/>
    <property type="project" value="InterPro"/>
</dbReference>